<feature type="compositionally biased region" description="Gly residues" evidence="1">
    <location>
        <begin position="197"/>
        <end position="207"/>
    </location>
</feature>
<feature type="compositionally biased region" description="Low complexity" evidence="1">
    <location>
        <begin position="380"/>
        <end position="392"/>
    </location>
</feature>
<dbReference type="Proteomes" id="UP000573327">
    <property type="component" value="Unassembled WGS sequence"/>
</dbReference>
<evidence type="ECO:0000313" key="3">
    <source>
        <dbReference type="EMBL" id="MBB4947871.1"/>
    </source>
</evidence>
<dbReference type="EMBL" id="JACHJR010000001">
    <property type="protein sequence ID" value="MBB4947871.1"/>
    <property type="molecule type" value="Genomic_DNA"/>
</dbReference>
<feature type="compositionally biased region" description="Basic and acidic residues" evidence="1">
    <location>
        <begin position="232"/>
        <end position="256"/>
    </location>
</feature>
<feature type="region of interest" description="Disordered" evidence="1">
    <location>
        <begin position="373"/>
        <end position="392"/>
    </location>
</feature>
<organism evidence="3 4">
    <name type="scientific">Kitasatospora gansuensis</name>
    <dbReference type="NCBI Taxonomy" id="258050"/>
    <lineage>
        <taxon>Bacteria</taxon>
        <taxon>Bacillati</taxon>
        <taxon>Actinomycetota</taxon>
        <taxon>Actinomycetes</taxon>
        <taxon>Kitasatosporales</taxon>
        <taxon>Streptomycetaceae</taxon>
        <taxon>Kitasatospora</taxon>
    </lineage>
</organism>
<feature type="compositionally biased region" description="Polar residues" evidence="1">
    <location>
        <begin position="260"/>
        <end position="269"/>
    </location>
</feature>
<sequence>MSDAPTVVEVTTTAPPPNTPPAPRTNTPASAGGSVLPGMPLAVAAANAAAGIASGAVVAGPLGLTVAGAVAGAAAGAAALRRRTGRTRAHQAIRAANAGHLARTVARHPMPSTAYGPASAGRRTNSLHVPGQQTRPSTGRSAAGVPARSTAALGQTAAAVPPRPSHRPTVGGSNQGSTYGGSDQKDRQRHAGRGHSGHSGGSHGGQRPGWVSRSLDKARPSGGALSPGGTAKRQDRRAARTDARLAKGLARAERRAGITPTGSKTGTNDAKSRTPEGLSAEQHKRLKRSAGRFKARMGGAVLATAGVGALSVLAGNWRKRGLVSSHVRRTWARLSSRARAARDRRDAAILGQGLDSSGKAAVPVPATKVNWPAAHHPAAKRTGAAPGAGAAASPISLGKSTVKESTVTDQQSGSTVPAFSLSSAADVLLQAAASFDPEQMAEFEQLINDLPTAYSTLQEALRVLTELAMERLPVEPVVVEEIGEGYRAMSKVVQALEEVGPTYRRAHQVDIDRTENPRNGLDAERKWNV</sequence>
<feature type="compositionally biased region" description="Basic residues" evidence="1">
    <location>
        <begin position="187"/>
        <end position="196"/>
    </location>
</feature>
<keyword evidence="4" id="KW-1185">Reference proteome</keyword>
<evidence type="ECO:0000256" key="2">
    <source>
        <dbReference type="SAM" id="Phobius"/>
    </source>
</evidence>
<feature type="compositionally biased region" description="Pro residues" evidence="1">
    <location>
        <begin position="14"/>
        <end position="23"/>
    </location>
</feature>
<feature type="compositionally biased region" description="Low complexity" evidence="1">
    <location>
        <begin position="1"/>
        <end position="13"/>
    </location>
</feature>
<proteinExistence type="predicted"/>
<feature type="region of interest" description="Disordered" evidence="1">
    <location>
        <begin position="1"/>
        <end position="33"/>
    </location>
</feature>
<keyword evidence="2" id="KW-0812">Transmembrane</keyword>
<protein>
    <submittedName>
        <fullName evidence="3">Uncharacterized protein</fullName>
    </submittedName>
</protein>
<feature type="compositionally biased region" description="Polar residues" evidence="1">
    <location>
        <begin position="171"/>
        <end position="181"/>
    </location>
</feature>
<feature type="transmembrane region" description="Helical" evidence="2">
    <location>
        <begin position="297"/>
        <end position="317"/>
    </location>
</feature>
<comment type="caution">
    <text evidence="3">The sequence shown here is derived from an EMBL/GenBank/DDBJ whole genome shotgun (WGS) entry which is preliminary data.</text>
</comment>
<feature type="region of interest" description="Disordered" evidence="1">
    <location>
        <begin position="98"/>
        <end position="284"/>
    </location>
</feature>
<name>A0A7W7SCB8_9ACTN</name>
<dbReference type="AlphaFoldDB" id="A0A7W7SCB8"/>
<accession>A0A7W7SCB8</accession>
<reference evidence="3 4" key="1">
    <citation type="submission" date="2020-08" db="EMBL/GenBank/DDBJ databases">
        <title>Sequencing the genomes of 1000 actinobacteria strains.</title>
        <authorList>
            <person name="Klenk H.-P."/>
        </authorList>
    </citation>
    <scope>NUCLEOTIDE SEQUENCE [LARGE SCALE GENOMIC DNA]</scope>
    <source>
        <strain evidence="3 4">DSM 44786</strain>
    </source>
</reference>
<dbReference type="RefSeq" id="WP_184916501.1">
    <property type="nucleotide sequence ID" value="NZ_JACHJR010000001.1"/>
</dbReference>
<feature type="transmembrane region" description="Helical" evidence="2">
    <location>
        <begin position="62"/>
        <end position="80"/>
    </location>
</feature>
<gene>
    <name evidence="3" type="ORF">F4556_003406</name>
</gene>
<keyword evidence="2" id="KW-1133">Transmembrane helix</keyword>
<evidence type="ECO:0000313" key="4">
    <source>
        <dbReference type="Proteomes" id="UP000573327"/>
    </source>
</evidence>
<keyword evidence="2" id="KW-0472">Membrane</keyword>
<evidence type="ECO:0000256" key="1">
    <source>
        <dbReference type="SAM" id="MobiDB-lite"/>
    </source>
</evidence>
<feature type="compositionally biased region" description="Polar residues" evidence="1">
    <location>
        <begin position="122"/>
        <end position="140"/>
    </location>
</feature>